<feature type="transmembrane region" description="Helical" evidence="7">
    <location>
        <begin position="193"/>
        <end position="215"/>
    </location>
</feature>
<dbReference type="InterPro" id="IPR018617">
    <property type="entry name" value="Ima1_N"/>
</dbReference>
<dbReference type="OrthoDB" id="5966927at2759"/>
<dbReference type="GO" id="GO:0005637">
    <property type="term" value="C:nuclear inner membrane"/>
    <property type="evidence" value="ECO:0007669"/>
    <property type="project" value="UniProtKB-SubCell"/>
</dbReference>
<evidence type="ECO:0000256" key="6">
    <source>
        <dbReference type="SAM" id="MobiDB-lite"/>
    </source>
</evidence>
<evidence type="ECO:0000256" key="5">
    <source>
        <dbReference type="ARBA" id="ARBA00023242"/>
    </source>
</evidence>
<feature type="region of interest" description="Disordered" evidence="6">
    <location>
        <begin position="416"/>
        <end position="442"/>
    </location>
</feature>
<feature type="compositionally biased region" description="Polar residues" evidence="6">
    <location>
        <begin position="371"/>
        <end position="388"/>
    </location>
</feature>
<proteinExistence type="predicted"/>
<accession>A0A409VLI0</accession>
<evidence type="ECO:0000256" key="2">
    <source>
        <dbReference type="ARBA" id="ARBA00022692"/>
    </source>
</evidence>
<evidence type="ECO:0000313" key="9">
    <source>
        <dbReference type="EMBL" id="PPQ67097.1"/>
    </source>
</evidence>
<keyword evidence="10" id="KW-1185">Reference proteome</keyword>
<dbReference type="GO" id="GO:0034992">
    <property type="term" value="C:microtubule organizing center attachment site"/>
    <property type="evidence" value="ECO:0007669"/>
    <property type="project" value="TreeGrafter"/>
</dbReference>
<dbReference type="Proteomes" id="UP000283269">
    <property type="component" value="Unassembled WGS sequence"/>
</dbReference>
<gene>
    <name evidence="9" type="ORF">CVT25_005698</name>
</gene>
<evidence type="ECO:0000256" key="7">
    <source>
        <dbReference type="SAM" id="Phobius"/>
    </source>
</evidence>
<dbReference type="PANTHER" id="PTHR28538">
    <property type="entry name" value="INTEGRAL INNER NUCLEAR MEMBRANE PROTEIN IMA1"/>
    <property type="match status" value="1"/>
</dbReference>
<evidence type="ECO:0000256" key="4">
    <source>
        <dbReference type="ARBA" id="ARBA00023136"/>
    </source>
</evidence>
<feature type="transmembrane region" description="Helical" evidence="7">
    <location>
        <begin position="235"/>
        <end position="256"/>
    </location>
</feature>
<dbReference type="GO" id="GO:0034506">
    <property type="term" value="C:chromosome, centromeric core domain"/>
    <property type="evidence" value="ECO:0007669"/>
    <property type="project" value="TreeGrafter"/>
</dbReference>
<feature type="region of interest" description="Disordered" evidence="6">
    <location>
        <begin position="370"/>
        <end position="389"/>
    </location>
</feature>
<keyword evidence="5" id="KW-0539">Nucleus</keyword>
<evidence type="ECO:0000259" key="8">
    <source>
        <dbReference type="Pfam" id="PF09779"/>
    </source>
</evidence>
<keyword evidence="4 7" id="KW-0472">Membrane</keyword>
<dbReference type="GO" id="GO:0044732">
    <property type="term" value="C:mitotic spindle pole body"/>
    <property type="evidence" value="ECO:0007669"/>
    <property type="project" value="TreeGrafter"/>
</dbReference>
<dbReference type="EMBL" id="NHYD01003976">
    <property type="protein sequence ID" value="PPQ67097.1"/>
    <property type="molecule type" value="Genomic_DNA"/>
</dbReference>
<name>A0A409VLI0_PSICY</name>
<feature type="domain" description="Ima1 N-terminal" evidence="8">
    <location>
        <begin position="11"/>
        <end position="139"/>
    </location>
</feature>
<dbReference type="PANTHER" id="PTHR28538:SF1">
    <property type="entry name" value="INTEGRAL INNER NUCLEAR MEMBRANE PROTEIN IMA1"/>
    <property type="match status" value="1"/>
</dbReference>
<keyword evidence="3 7" id="KW-1133">Transmembrane helix</keyword>
<sequence>MPAFFRRQNNIQCFFCLSRVPFPVNVHNFKCSSCGVWNRYDAQGEIISDEPAMHNEHLNSRSFAKRASRSNDRLPTNYGPGPFCHSCITNQTLLINLLSNYLPEEESPEYESRLEMLPAYRESLHARYPPVCDSCLPQVEEEIRRKGQMARAKALGGWLSKGKDRKRRVSGPDLAREKKISDAIFWWKVRGCLWASTLCVSMIGTLSGMCHAYQYLWHNSLSFCKAVFHFYPFRLLSFLRPILPLFVFISILWTAWDPTYATFRKSQSQGRDVRVHGKRTYNYTPLFVNPSLCAVVSTRSTNTPTGRVYFPHLLHNNFRTGIECMFSCLYDPITSLTRLPHKTVALSYYVLRIQQPPSIRLVDIHAHKSDSFQSVTPNPDSRGTTPTNPKFPLSIEHDTLHALSLSSKPIITHSNPIFGMPSLQGSSNPPQTPASREKNINDDDMDWTPTQPETVSPFGQATAAALENDNLLRPQRFFAPENPTGLEGLFESTRIQEDEPMPFLGTSRVDNRKTSRLWKRGWLYMSLLAIVVASIAYTLKWSGLTRWAI</sequence>
<dbReference type="Pfam" id="PF09779">
    <property type="entry name" value="Ima1_N"/>
    <property type="match status" value="1"/>
</dbReference>
<comment type="subcellular location">
    <subcellularLocation>
        <location evidence="1">Nucleus inner membrane</location>
        <topology evidence="1">Multi-pass membrane protein</topology>
    </subcellularLocation>
</comment>
<evidence type="ECO:0000313" key="10">
    <source>
        <dbReference type="Proteomes" id="UP000283269"/>
    </source>
</evidence>
<comment type="caution">
    <text evidence="9">The sequence shown here is derived from an EMBL/GenBank/DDBJ whole genome shotgun (WGS) entry which is preliminary data.</text>
</comment>
<dbReference type="GO" id="GO:0071765">
    <property type="term" value="P:nuclear inner membrane organization"/>
    <property type="evidence" value="ECO:0007669"/>
    <property type="project" value="InterPro"/>
</dbReference>
<evidence type="ECO:0000256" key="3">
    <source>
        <dbReference type="ARBA" id="ARBA00022989"/>
    </source>
</evidence>
<dbReference type="InParanoid" id="A0A409VLI0"/>
<protein>
    <recommendedName>
        <fullName evidence="8">Ima1 N-terminal domain-containing protein</fullName>
    </recommendedName>
</protein>
<dbReference type="InterPro" id="IPR042321">
    <property type="entry name" value="Ima1"/>
</dbReference>
<dbReference type="AlphaFoldDB" id="A0A409VLI0"/>
<keyword evidence="2 7" id="KW-0812">Transmembrane</keyword>
<dbReference type="STRING" id="93625.A0A409VLI0"/>
<evidence type="ECO:0000256" key="1">
    <source>
        <dbReference type="ARBA" id="ARBA00004473"/>
    </source>
</evidence>
<reference evidence="9 10" key="1">
    <citation type="journal article" date="2018" name="Evol. Lett.">
        <title>Horizontal gene cluster transfer increased hallucinogenic mushroom diversity.</title>
        <authorList>
            <person name="Reynolds H.T."/>
            <person name="Vijayakumar V."/>
            <person name="Gluck-Thaler E."/>
            <person name="Korotkin H.B."/>
            <person name="Matheny P.B."/>
            <person name="Slot J.C."/>
        </authorList>
    </citation>
    <scope>NUCLEOTIDE SEQUENCE [LARGE SCALE GENOMIC DNA]</scope>
    <source>
        <strain evidence="9 10">2631</strain>
    </source>
</reference>
<feature type="transmembrane region" description="Helical" evidence="7">
    <location>
        <begin position="521"/>
        <end position="539"/>
    </location>
</feature>
<organism evidence="9 10">
    <name type="scientific">Psilocybe cyanescens</name>
    <dbReference type="NCBI Taxonomy" id="93625"/>
    <lineage>
        <taxon>Eukaryota</taxon>
        <taxon>Fungi</taxon>
        <taxon>Dikarya</taxon>
        <taxon>Basidiomycota</taxon>
        <taxon>Agaricomycotina</taxon>
        <taxon>Agaricomycetes</taxon>
        <taxon>Agaricomycetidae</taxon>
        <taxon>Agaricales</taxon>
        <taxon>Agaricineae</taxon>
        <taxon>Strophariaceae</taxon>
        <taxon>Psilocybe</taxon>
    </lineage>
</organism>